<dbReference type="GO" id="GO:0031177">
    <property type="term" value="F:phosphopantetheine binding"/>
    <property type="evidence" value="ECO:0007669"/>
    <property type="project" value="InterPro"/>
</dbReference>
<dbReference type="OrthoDB" id="4920779at2759"/>
<dbReference type="Pfam" id="PF00550">
    <property type="entry name" value="PP-binding"/>
    <property type="match status" value="5"/>
</dbReference>
<evidence type="ECO:0000313" key="6">
    <source>
        <dbReference type="EMBL" id="KND01254.1"/>
    </source>
</evidence>
<dbReference type="VEuPathDB" id="FungiDB:SPPG_03068"/>
<dbReference type="GeneID" id="27686615"/>
<dbReference type="InterPro" id="IPR029058">
    <property type="entry name" value="AB_hydrolase_fold"/>
</dbReference>
<dbReference type="InterPro" id="IPR010071">
    <property type="entry name" value="AA_adenyl_dom"/>
</dbReference>
<dbReference type="PANTHER" id="PTHR45527">
    <property type="entry name" value="NONRIBOSOMAL PEPTIDE SYNTHETASE"/>
    <property type="match status" value="1"/>
</dbReference>
<dbReference type="eggNOG" id="KOG1178">
    <property type="taxonomic scope" value="Eukaryota"/>
</dbReference>
<dbReference type="InterPro" id="IPR020845">
    <property type="entry name" value="AMP-binding_CS"/>
</dbReference>
<dbReference type="InterPro" id="IPR020806">
    <property type="entry name" value="PKS_PP-bd"/>
</dbReference>
<dbReference type="InParanoid" id="A0A0L0HKA2"/>
<feature type="domain" description="Carrier" evidence="5">
    <location>
        <begin position="4557"/>
        <end position="4632"/>
    </location>
</feature>
<feature type="domain" description="Carrier" evidence="5">
    <location>
        <begin position="4476"/>
        <end position="4551"/>
    </location>
</feature>
<dbReference type="InterPro" id="IPR009081">
    <property type="entry name" value="PP-bd_ACP"/>
</dbReference>
<dbReference type="InterPro" id="IPR006162">
    <property type="entry name" value="Ppantetheine_attach_site"/>
</dbReference>
<dbReference type="Gene3D" id="3.40.50.12780">
    <property type="entry name" value="N-terminal domain of ligase-like"/>
    <property type="match status" value="4"/>
</dbReference>
<dbReference type="FunFam" id="3.30.300.30:FF:000015">
    <property type="entry name" value="Nonribosomal peptide synthase SidD"/>
    <property type="match status" value="3"/>
</dbReference>
<evidence type="ECO:0000256" key="4">
    <source>
        <dbReference type="ARBA" id="ARBA00029454"/>
    </source>
</evidence>
<dbReference type="SUPFAM" id="SSF56801">
    <property type="entry name" value="Acetyl-CoA synthetase-like"/>
    <property type="match status" value="5"/>
</dbReference>
<dbReference type="Pfam" id="PF03959">
    <property type="entry name" value="FSH1"/>
    <property type="match status" value="1"/>
</dbReference>
<keyword evidence="3" id="KW-0436">Ligase</keyword>
<dbReference type="PROSITE" id="PS50075">
    <property type="entry name" value="CARRIER"/>
    <property type="match status" value="6"/>
</dbReference>
<dbReference type="InterPro" id="IPR005645">
    <property type="entry name" value="FSH-like_dom"/>
</dbReference>
<dbReference type="OMA" id="PHQFTIC"/>
<dbReference type="Gene3D" id="3.30.559.10">
    <property type="entry name" value="Chloramphenicol acetyltransferase-like domain"/>
    <property type="match status" value="6"/>
</dbReference>
<feature type="domain" description="Carrier" evidence="5">
    <location>
        <begin position="5567"/>
        <end position="5643"/>
    </location>
</feature>
<dbReference type="SUPFAM" id="SSF52777">
    <property type="entry name" value="CoA-dependent acyltransferases"/>
    <property type="match status" value="11"/>
</dbReference>
<dbReference type="Gene3D" id="1.10.1200.10">
    <property type="entry name" value="ACP-like"/>
    <property type="match status" value="6"/>
</dbReference>
<dbReference type="Pfam" id="PF00501">
    <property type="entry name" value="AMP-binding"/>
    <property type="match status" value="5"/>
</dbReference>
<dbReference type="SUPFAM" id="SSF47336">
    <property type="entry name" value="ACP-like"/>
    <property type="match status" value="6"/>
</dbReference>
<evidence type="ECO:0000256" key="2">
    <source>
        <dbReference type="ARBA" id="ARBA00022553"/>
    </source>
</evidence>
<dbReference type="GO" id="GO:0016874">
    <property type="term" value="F:ligase activity"/>
    <property type="evidence" value="ECO:0007669"/>
    <property type="project" value="UniProtKB-KW"/>
</dbReference>
<dbReference type="Gene3D" id="3.40.50.1820">
    <property type="entry name" value="alpha/beta hydrolase"/>
    <property type="match status" value="1"/>
</dbReference>
<dbReference type="PROSITE" id="PS00012">
    <property type="entry name" value="PHOSPHOPANTETHEINE"/>
    <property type="match status" value="1"/>
</dbReference>
<organism evidence="6 7">
    <name type="scientific">Spizellomyces punctatus (strain DAOM BR117)</name>
    <dbReference type="NCBI Taxonomy" id="645134"/>
    <lineage>
        <taxon>Eukaryota</taxon>
        <taxon>Fungi</taxon>
        <taxon>Fungi incertae sedis</taxon>
        <taxon>Chytridiomycota</taxon>
        <taxon>Chytridiomycota incertae sedis</taxon>
        <taxon>Chytridiomycetes</taxon>
        <taxon>Spizellomycetales</taxon>
        <taxon>Spizellomycetaceae</taxon>
        <taxon>Spizellomyces</taxon>
    </lineage>
</organism>
<name>A0A0L0HKA2_SPIPD</name>
<accession>A0A0L0HKA2</accession>
<sequence>MSLLSDTHEQLDYLKSFAGMPAPAAFPLPPPEADAVREDKPDSITFELPTQLVQQAGRLSHTHCCGIRAVLYAAWAIVHSRYLSSEDVTFGADIEDQERLDGPFCPRPVHAVLSAHDLQASRLVRSIHEAVSSANTGLTSLDAIREAAGVSSGEPLFRLAIGFWDSRVLAQLTNELPLIVCFGKPIADAPIQVEILFAGSVFEYRAMKALAGHFSQALQGLVGEGDPRVADINILTPEESRVILHDFNDNRQEVFENDLAALDKWCMQIPFEKKVKQHSEMNAVEHYHRSITYGELNAHSNRMAHDLRQKGIKLGAPVGLLVTRSIEMIVGFWAIIKSSGAYVPIDASFPPARAQYMLQDAGCVALVTTLADDNQIRASMPSDMNIPVLKVQDFGNGPIDVENPTLINNSEDLLYVAYTSGTTGRPKGVEIPHRVMYNLILHGAGGLGNTDGTRMMQFSSIGFDNLGWEIFATHCRGGTLVVRPDDLGEDFEQALYRIDTILITPSALSIVSPDQYPNIKKIIVSGEPSNAGLTKAWGDRVILLNGYGPAETHATHIGINIPGKPITVGRVIPGDTCYILDDRMRPVPIGVPGLIWIGGTGVGRGYRNLPDLTAQKFKLDPFAKDGSKMYNTGDLGRWTNRGELEVIGRADHQVKINGFRVELGEVETILGKLPSVSNVVVLFESRQLVGFISPHTLNVDMLRSEMKKMLPYYMVPSKLIALEVLPMTENRKVDRRMLAAMLRSEATGRDAALPASTPRFVNRSAASVRLSPQETTVAYIWATVLKIPVEGITSETSFLAIGGDSISAILVSARLRRVYGLYISPTVIFDKHVLKELASLPLLSPANQAAKAMMETGPVEGRVELTPIQHWFLEWKPVNPDHYNQTFLLIPNQRLLPETVTQTMNALVAHHDMLRARFTLDREAGTMEQRILNLQDHAPVETMSSTAANRTEMLERVYAIQRTLNLADGPIIAAGLIDMTDGQQRLVITVHHLVMDLVSWRILLEDFQNLYTGVDGLPPKTTSFQTWALKQAEYAQTLDPESWPNTFPTQPPIPSDFAGNPTQKNRASTMHRLTVEVPATTVEKIFSQALPFYQCTVLEILVAALALAYGQQFDRDVFAVDLEGHGREPWDDALDTSRTLGWFTTTFPVCLRARNVAMDQEGHMPFVDTIKKTIRGLPLKGLPYGAMRYLSNKPSAKTFVTTHPTSEIIYNYYGAFSQLEDKASLLRLAGEEYANGEDDYDDCEMNRYRFSIETIQQNGILETRFLYSAADFREETVSAFAAKWLMFLDVFVDVTHVPSSSADISIADSTVVNEAPLRPFELLGMGEAEGRAFLQNFLEDHPIDMDDIKDAMPCVPLQSAIVAATKLDSSQYTWQTVYKIHGSLDSARFESAWREIIHANDMLRTTCGWTADLHGDTNAVQVLLKSDRSEWKNIVCGEEGMEATLKEYLKSDEARGFPSGDPFVRACLLSKPGEPSRLIVTVHHSIIDQWSLNMVVDDLRIRYHGGIPAPYTSFANFTKYMMEEDWSRAKLFWTEYLRGTKRVEFPRSGSFCCSHGLLSAFFSNSIRRSLPNVACRATRHFEANILLELGNFARAKGIAASVLVNAAWSIALSARSGKKDVVFGTVFSGRSAPLDGIERICGPCLNTVPFRATISHGTTIIDFLKGLQRASSDIMEFESTPKSVVSEAVGMDSSKLFNTLVALQNVADWSNRQCTETISLETESTTMISDISLSVEVTISADGLKFVFRYDQKVISQIEIDLLLHHLADVLSYMINFPDRPVESIPLVSAQEHGILQSWAQGRDAPVQGVLLHELVQWRADNHPDTIAAELYRGGKLTYRQLMENANRLGHYLQQMGVRPDMMVPVCMSRSFDMLVGLLAILAAGGAYVPISEKISPERIRDILKATNAAVVVTTEKLSGLFLADSTDSKPKCVLVDEFKTELANYPATPVVTPGLSEDNLAYVLFTSGSTGEPKGVMLEHASVVNSLRAHTLWNVGPHSRVLNVSPYTFDLSVTDIFLPLISGGTVVLASENDIQSDLSQVIREARIDHVELVPSLADTVDPASVPELKTLVTAGEMLTEVLVQRWASRVRLINGYGPTETTIHSHMKVVQPNDSPLHIGASIGDVATYILKDDLSPVPVGVEGEVYIGGTQVCRGYLNGTDLDKEAFVSNPYKKGGRLYRTGDIARFRPDGTLEFVRRRGNQVKVNGLRIDLEAIDNVIAREDVVESAVTQPVKFRGKQLLVAFIVVGQKSSSVRLAVEALEKAIAAKLPSYMTPRHWIPLDALPLNANFKLDRRALQTIFSAVDLVAINTLTRGASTRKHPPASQLEKDLHDMWTLTLGLEPSDIGTNDSFFNLGGDSLALIKFVNNARAKGLSITSSDFFANPTIACLAKFLEKTSPPAPVLTVKQQPNVAAFSMLTLPQLMEISSRDLPALDIKLEDIEDIYPCTPMQRSLVAATITGERASYLSQIVYEFEKTPNIDRFKKAWREVIRSNPILRTLFVVPQTTSSDLQCLQVVMRDDLSSWTEHQITEGEELEKILSQDLEKGVKLGSPFMRFALVRAPSANVKFIWTIHHALYDGWSTNMILDDLEAACRGEALTLRPAYKGFVQYLVQQDREKAAEFWRQQLKDFAGMTFPRSPSSTYQAKSTGNLTCAVNVDLGKHARELGVTISTIFRATWALVLASHANTNDVSFACVSSGRSVPVDDIEYINGPCITCVPVRVVLDKSMTATNFLQVLQKHHLDMMQYEHCSLMDVLNCGPGLSGLSGLFTTMLVIQNQPEAVKDMDASGLKFLRAEMGMDSGLCLELKKTDSGWMVVVDFDEEIITEGELKWIMAHVCHGIKDLVQRPNAALRDIQLSSLEEMEFQRTQWGRQIVEVDADLCIHQLVERQVARTPHKNAVEFLNGPTLTYAELNCRSNLLARHLQEIGVGPEVLVPICVGRCIEMVIAVLGVLKAGGAYVPLDPDIPAKRINFIIEQTKSTLVVTTSNLVSILQATLEANVMAVEHVLSDDPGTPVENFSVPSLSSSNLAYIIYTSGSTGDPKGVMIPHRAIVSASGGFCERYSHGESDRRLNYATFTFDDCVMDFFATLRTGGTICMASREDLTTDLDGVIAEMKVTFLAATPSVLALLDPRRVPTMRAMDIGGEPMMQELVERWGGLVHLGNGYGPTETCCLSHSHRHYSDEKNIHLIGYPYREVAQYLLDDKLKPVPIGCVGEICLAGPQLGRGYLGHPELTSKAWINHPQLGLIYRSGDLGRYWYDGQLIILGRQDDQVKLHGLRIELGEIENVLLRAQEVKYLAAVVMTLAGENDKSLVCFYDLHRYRDENHKCTFLPSNDFVQSVTGGLITLARSALPYYMVPSMWVPMTRLPLNKNGKIDKKKLKQLTVVRSNRETAELENPQSDTEQEIFNIVKKLVGNEHFGVDDVWWTVGLNSLSMIRFVGTLRTSFPSSGLTITDLVPNATIRQLAVYIDKYGGRGGGDTNAEANSQTTTEERSMLADIGHGRFPASFTQERMWLAQQIWNDSTYHIPELMRVRQPLKPDLLIKSMHLVCQQNAILRTTFEFDGDNVMQIVNKKIDYEFKSLDLTAEGDPLAALRKLCAEDNATLFNLSDKPAVRFMIFELGSNDYAVYLNVHHIIADEWTFALLLNELSHTYAILIQQKADVGIGHASLEYVDFTLGQRRHLSEVESQQLDFWGNALKDVVPAKFPSLQSNKIDDKSAANNEELFLDPVVVEAFLAVCKSQNASPYVGWLSLFQILVYRYCQSTDFAILTPVTNRAAIYADVMGCFLNTLAISTRLEPDLPFVNYLRQNMQVVNEHLANMDVPFERVISEVYGKEARLMLSEFQVMFAYVTDNKYVADQQNIFQDAEQLPINTERRGYYDVALSLVEGRGENQVSIRIECNGHLYDSRYIRALAGHFQELLLSITRKPSTAIGSLRMVPKEEENLLIRNEYVCNTCDETETFHGLFERQCIKTPHSIALEHLDGRSVTYAELDAKANSIARFLRSEGVPLETPIVLCLDKCFDAVWWMLGVTKAGCCWVPIEPAAVAEKQDLIIRAAKAPFVVTTTKYSADFRRAGHRAIEVDVEDIVSKMPTSPVEALHVTSGLLAYILFTSGTTGTPKGVMVEHRAAVKFIDLCADELGTTESTRALNFSTYTFDLSILDIFCTLARGGTVCVAPAAEMHGNLAAVVRNLSANALTLTPTVISLLSPEEVPSLKVLCSAGEPITQTIVATWFPYLDRLLNAYGPTETAVTTICRPDPSTFPTIIGGAVGSSLCLVVDERMNLVPIGVSGQLAVGGGHLARGYLNRADLTREKFIDNPFVPRTRMYLTGDRVRLHANGQFEYFGRIDNQVKINGRRTELGEIEHAILEVRCVRNACVVLQTGDNASLIGYVTFKDVSGTVAQITDGSKDQDLEAIRSLLRKKLPPYMVPRKLIPMADFPLSKAGKIDRGKLRSWRFLEQKPAQAQSDRKRESKDYEHELLGLVAQIVNSADIDPDDDLSAVGLDSYGMMRLMLRIRKTYQVELTVSEIQKCSSVGSLCNLISRKRESGHNDKQSALEISLLRTIADLLKYDVIEAEDNLIANGLESYAIMRLISRVRKEFNMDLTISEVSANPSVRSLAALISRKRHPRSDTVSEESATIAQEKQYPASYTQERMWAAQIAHGDNAYHLAKLVVVESLLDCELLVKAMEAACRRHTIMRTTYKLNSDFSELVQVIRRNLPLNFEIVDLAQSADAVEEMKSQCRADNLILFDLSTEAPIRFRVFKLGQATGVYLNIHHIAVDEWGLNLLLDEVTLIYHHLVAGRSRALEHPVSLCFISCEIPTIDLSESQRLPDGGRGTAVWSEEVPLDQAATKRFLELCSNAAVSPFTAYLSLFQTLIARQTGQYDFGVVTPVSLRSNVRESFTSVGCFINTVVVRAQLEEHDSFKDVLKKTRVNINRVLENSDIPFETVMTSKGISPSTLQLMFDFTTSSGPQSEHNIIARGTELDLDSTTTAHFAFTFNVDARGSPKTPTLISIQYDGKFFEAQLVEKMLGDYAKLLDVVTSSPDDRIATLNQCEGEENLILRGPVAPLPYDCIHHGFELAAVSHSQRIAIQHGDRNLKYRELDKKANAVACRLRAFGVQPGIYVAIVVHRSIEMAVALLATLKAGGVCVPISADFPTDRIKYILQTVSTRIVLTTRDAYDIVPSLDATTSCHLIEDLASQNEMDEKPDDLSTGNTIAYCIFTSGTTGTPKGVMVPHKGIVNNILHHPFTCHCKPGVKVAQMLGISFDGALQELYGTWFTGATLVLREEDIFKTLRNVECINLTPTGIMQMEPSEFPNLKVVLAIGEACPDSLVKKWGNHVNFYVDYGATETSVTTSCTPPLKPGIHIGIGKPFANNSYYVLDKKLRHVPVGGKGQIHVGGIGVSLGYINNPELTACKFLRDPFSKTGGRMYATGDMVRRLANGELEFAGRVDDQIKLGGYRVELNEVTSALLRTPDVGLAAAIVHESVLIAFVSPSTVNLDGLKKSIEKFLPPYMIPGKFVAIDEFPRTFNGKADVRRLREELKNQQSSTFDSVMTNTLRDFRQQLLAQIWSTILKVDMDRIRPETSFFELGGNSMSAVRMILAAGQQGIKLTLADVYQKPTLAALAPDSIGAKAATQLLNSGPSRSTPKKISSSVTAIPSSYTTQLEQPHKKPEPNVLTRASPGAKKLRVLCLHGSETSGKILSLQLQALQQKLQDQVQFYFVDGPRKQYTSYISKYFDGPYFRWLPASSYDVGERSAMAAVNHLINKMDAIGGQFDGILGFSEGASIVELVDRLSTQGRIARKWNFSVLISACTVKVSSPGASSWLRRPFEGGYLRLPSVHVISSKDYLFRKSMKVECRYEPELRHVVTHDSGHQIPQTPGFIKQLADRILDAAALAEDLSLAFPTHKIDDEFEFVKRSKAKGGWLRTIRRAIKNSMIS</sequence>
<dbReference type="Proteomes" id="UP000053201">
    <property type="component" value="Unassembled WGS sequence"/>
</dbReference>
<dbReference type="InterPro" id="IPR042099">
    <property type="entry name" value="ANL_N_sf"/>
</dbReference>
<dbReference type="Gene3D" id="3.30.300.30">
    <property type="match status" value="5"/>
</dbReference>
<dbReference type="CDD" id="cd05930">
    <property type="entry name" value="A_NRPS"/>
    <property type="match status" value="2"/>
</dbReference>
<evidence type="ECO:0000259" key="5">
    <source>
        <dbReference type="PROSITE" id="PS50075"/>
    </source>
</evidence>
<evidence type="ECO:0000313" key="7">
    <source>
        <dbReference type="Proteomes" id="UP000053201"/>
    </source>
</evidence>
<dbReference type="FunFam" id="3.40.50.980:FF:000001">
    <property type="entry name" value="Non-ribosomal peptide synthetase"/>
    <property type="match status" value="4"/>
</dbReference>
<dbReference type="Pfam" id="PF00668">
    <property type="entry name" value="Condensation"/>
    <property type="match status" value="6"/>
</dbReference>
<dbReference type="InterPro" id="IPR001242">
    <property type="entry name" value="Condensation_dom"/>
</dbReference>
<evidence type="ECO:0000256" key="1">
    <source>
        <dbReference type="ARBA" id="ARBA00022450"/>
    </source>
</evidence>
<dbReference type="InterPro" id="IPR023213">
    <property type="entry name" value="CAT-like_dom_sf"/>
</dbReference>
<reference evidence="6 7" key="1">
    <citation type="submission" date="2009-08" db="EMBL/GenBank/DDBJ databases">
        <title>The Genome Sequence of Spizellomyces punctatus strain DAOM BR117.</title>
        <authorList>
            <consortium name="The Broad Institute Genome Sequencing Platform"/>
            <person name="Russ C."/>
            <person name="Cuomo C."/>
            <person name="Shea T."/>
            <person name="Young S.K."/>
            <person name="Zeng Q."/>
            <person name="Koehrsen M."/>
            <person name="Haas B."/>
            <person name="Borodovsky M."/>
            <person name="Guigo R."/>
            <person name="Alvarado L."/>
            <person name="Berlin A."/>
            <person name="Bochicchio J."/>
            <person name="Borenstein D."/>
            <person name="Chapman S."/>
            <person name="Chen Z."/>
            <person name="Engels R."/>
            <person name="Freedman E."/>
            <person name="Gellesch M."/>
            <person name="Goldberg J."/>
            <person name="Griggs A."/>
            <person name="Gujja S."/>
            <person name="Heiman D."/>
            <person name="Hepburn T."/>
            <person name="Howarth C."/>
            <person name="Jen D."/>
            <person name="Larson L."/>
            <person name="Lewis B."/>
            <person name="Mehta T."/>
            <person name="Park D."/>
            <person name="Pearson M."/>
            <person name="Roberts A."/>
            <person name="Saif S."/>
            <person name="Shenoy N."/>
            <person name="Sisk P."/>
            <person name="Stolte C."/>
            <person name="Sykes S."/>
            <person name="Thomson T."/>
            <person name="Walk T."/>
            <person name="White J."/>
            <person name="Yandava C."/>
            <person name="Burger G."/>
            <person name="Gray M.W."/>
            <person name="Holland P.W.H."/>
            <person name="King N."/>
            <person name="Lang F.B.F."/>
            <person name="Roger A.J."/>
            <person name="Ruiz-Trillo I."/>
            <person name="Lander E."/>
            <person name="Nusbaum C."/>
        </authorList>
    </citation>
    <scope>NUCLEOTIDE SEQUENCE [LARGE SCALE GENOMIC DNA]</scope>
    <source>
        <strain evidence="6 7">DAOM BR117</strain>
    </source>
</reference>
<dbReference type="CDD" id="cd05918">
    <property type="entry name" value="A_NRPS_SidN3_like"/>
    <property type="match status" value="2"/>
</dbReference>
<dbReference type="RefSeq" id="XP_016609293.1">
    <property type="nucleotide sequence ID" value="XM_016751353.1"/>
</dbReference>
<evidence type="ECO:0000256" key="3">
    <source>
        <dbReference type="ARBA" id="ARBA00022598"/>
    </source>
</evidence>
<proteinExistence type="inferred from homology"/>
<gene>
    <name evidence="6" type="ORF">SPPG_03068</name>
</gene>
<dbReference type="CDD" id="cd19542">
    <property type="entry name" value="CT_NRPS-like"/>
    <property type="match status" value="1"/>
</dbReference>
<dbReference type="EMBL" id="KQ257454">
    <property type="protein sequence ID" value="KND01254.1"/>
    <property type="molecule type" value="Genomic_DNA"/>
</dbReference>
<dbReference type="SMART" id="SM00823">
    <property type="entry name" value="PKS_PP"/>
    <property type="match status" value="5"/>
</dbReference>
<dbReference type="Gene3D" id="2.30.38.10">
    <property type="entry name" value="Luciferase, Domain 3"/>
    <property type="match status" value="1"/>
</dbReference>
<dbReference type="InterPro" id="IPR045851">
    <property type="entry name" value="AMP-bd_C_sf"/>
</dbReference>
<dbReference type="InterPro" id="IPR036736">
    <property type="entry name" value="ACP-like_sf"/>
</dbReference>
<feature type="domain" description="Carrier" evidence="5">
    <location>
        <begin position="2324"/>
        <end position="2400"/>
    </location>
</feature>
<dbReference type="STRING" id="645134.A0A0L0HKA2"/>
<dbReference type="PANTHER" id="PTHR45527:SF1">
    <property type="entry name" value="FATTY ACID SYNTHASE"/>
    <property type="match status" value="1"/>
</dbReference>
<keyword evidence="7" id="KW-1185">Reference proteome</keyword>
<dbReference type="InterPro" id="IPR025110">
    <property type="entry name" value="AMP-bd_C"/>
</dbReference>
<keyword evidence="2" id="KW-0597">Phosphoprotein</keyword>
<dbReference type="GO" id="GO:0005737">
    <property type="term" value="C:cytoplasm"/>
    <property type="evidence" value="ECO:0007669"/>
    <property type="project" value="TreeGrafter"/>
</dbReference>
<comment type="similarity">
    <text evidence="4">Belongs to the NRP synthetase family.</text>
</comment>
<feature type="domain" description="Carrier" evidence="5">
    <location>
        <begin position="3401"/>
        <end position="3477"/>
    </location>
</feature>
<feature type="domain" description="Carrier" evidence="5">
    <location>
        <begin position="771"/>
        <end position="845"/>
    </location>
</feature>
<dbReference type="Gene3D" id="3.40.50.980">
    <property type="match status" value="2"/>
</dbReference>
<dbReference type="Pfam" id="PF13193">
    <property type="entry name" value="AMP-binding_C"/>
    <property type="match status" value="3"/>
</dbReference>
<protein>
    <submittedName>
        <fullName evidence="6">Amino acid adenylation domain-containing protein</fullName>
    </submittedName>
</protein>
<dbReference type="InterPro" id="IPR000873">
    <property type="entry name" value="AMP-dep_synth/lig_dom"/>
</dbReference>
<dbReference type="NCBIfam" id="NF003417">
    <property type="entry name" value="PRK04813.1"/>
    <property type="match status" value="5"/>
</dbReference>
<dbReference type="PROSITE" id="PS00455">
    <property type="entry name" value="AMP_BINDING"/>
    <property type="match status" value="4"/>
</dbReference>
<dbReference type="GO" id="GO:0044550">
    <property type="term" value="P:secondary metabolite biosynthetic process"/>
    <property type="evidence" value="ECO:0007669"/>
    <property type="project" value="TreeGrafter"/>
</dbReference>
<dbReference type="Gene3D" id="3.30.559.30">
    <property type="entry name" value="Nonribosomal peptide synthetase, condensation domain"/>
    <property type="match status" value="6"/>
</dbReference>
<dbReference type="eggNOG" id="KOG2551">
    <property type="taxonomic scope" value="Eukaryota"/>
</dbReference>
<dbReference type="GO" id="GO:0043041">
    <property type="term" value="P:amino acid activation for nonribosomal peptide biosynthetic process"/>
    <property type="evidence" value="ECO:0007669"/>
    <property type="project" value="TreeGrafter"/>
</dbReference>
<dbReference type="NCBIfam" id="TIGR01733">
    <property type="entry name" value="AA-adenyl-dom"/>
    <property type="match status" value="5"/>
</dbReference>
<dbReference type="CDD" id="cd19545">
    <property type="entry name" value="FUM14_C_NRPS-like"/>
    <property type="match status" value="1"/>
</dbReference>
<keyword evidence="1" id="KW-0596">Phosphopantetheine</keyword>
<dbReference type="FunFam" id="3.40.50.12780:FF:000012">
    <property type="entry name" value="Non-ribosomal peptide synthetase"/>
    <property type="match status" value="1"/>
</dbReference>